<dbReference type="InterPro" id="IPR036554">
    <property type="entry name" value="GHMP_kinase_C_sf"/>
</dbReference>
<dbReference type="InterPro" id="IPR020568">
    <property type="entry name" value="Ribosomal_Su5_D2-typ_SF"/>
</dbReference>
<dbReference type="PIRSF" id="PIRSF010376">
    <property type="entry name" value="IspE"/>
    <property type="match status" value="1"/>
</dbReference>
<evidence type="ECO:0000256" key="4">
    <source>
        <dbReference type="ARBA" id="ARBA00022679"/>
    </source>
</evidence>
<keyword evidence="13" id="KW-1185">Reference proteome</keyword>
<dbReference type="RefSeq" id="WP_141365114.1">
    <property type="nucleotide sequence ID" value="NZ_BAAAJL010000006.1"/>
</dbReference>
<comment type="caution">
    <text evidence="12">The sequence shown here is derived from an EMBL/GenBank/DDBJ whole genome shotgun (WGS) entry which is preliminary data.</text>
</comment>
<dbReference type="Pfam" id="PF08544">
    <property type="entry name" value="GHMP_kinases_C"/>
    <property type="match status" value="1"/>
</dbReference>
<evidence type="ECO:0000256" key="2">
    <source>
        <dbReference type="ARBA" id="ARBA00012052"/>
    </source>
</evidence>
<evidence type="ECO:0000256" key="1">
    <source>
        <dbReference type="ARBA" id="ARBA00009684"/>
    </source>
</evidence>
<organism evidence="12 13">
    <name type="scientific">Glutamicibacter uratoxydans</name>
    <name type="common">Arthrobacter uratoxydans</name>
    <dbReference type="NCBI Taxonomy" id="43667"/>
    <lineage>
        <taxon>Bacteria</taxon>
        <taxon>Bacillati</taxon>
        <taxon>Actinomycetota</taxon>
        <taxon>Actinomycetes</taxon>
        <taxon>Micrococcales</taxon>
        <taxon>Micrococcaceae</taxon>
        <taxon>Glutamicibacter</taxon>
    </lineage>
</organism>
<keyword evidence="4 9" id="KW-0808">Transferase</keyword>
<dbReference type="PANTHER" id="PTHR43527:SF2">
    <property type="entry name" value="4-DIPHOSPHOCYTIDYL-2-C-METHYL-D-ERYTHRITOL KINASE, CHLOROPLASTIC"/>
    <property type="match status" value="1"/>
</dbReference>
<accession>A0A4Y4DQ62</accession>
<dbReference type="GO" id="GO:0019288">
    <property type="term" value="P:isopentenyl diphosphate biosynthetic process, methylerythritol 4-phosphate pathway"/>
    <property type="evidence" value="ECO:0007669"/>
    <property type="project" value="UniProtKB-UniRule"/>
</dbReference>
<dbReference type="AlphaFoldDB" id="A0A4Y4DQ62"/>
<sequence length="319" mass="33373">MLKQRVIATAPGKINVYFRVGPPREDGYHEVASLYVAVSLLEQIEATLRHDSELQLSLEPGSTVVSDPENFPLGEANLVYKAAQLLREHTGCTLGANLHITKRVPIAGGMGGGSADAAAALVACNELWQTGLDREELGRLGARLGADVPFALMGGAAIGLGVGDQLAPLLTRAKTHWVLIPASYGLSTPRVYAMLDRLRAGQELEVPQEVDPEVIKALMESDAQALSQVLINDLTQASLALAPELGTVRDLAEGAGALRAMVSGSGPTLALLVEDAEHAEQVMAQLGDEVGVATLAVSAPAPGARVVLSEDLDGAEESR</sequence>
<dbReference type="HAMAP" id="MF_00061">
    <property type="entry name" value="IspE"/>
    <property type="match status" value="1"/>
</dbReference>
<dbReference type="Pfam" id="PF00288">
    <property type="entry name" value="GHMP_kinases_N"/>
    <property type="match status" value="1"/>
</dbReference>
<keyword evidence="9" id="KW-0414">Isoprene biosynthesis</keyword>
<dbReference type="PANTHER" id="PTHR43527">
    <property type="entry name" value="4-DIPHOSPHOCYTIDYL-2-C-METHYL-D-ERYTHRITOL KINASE, CHLOROPLASTIC"/>
    <property type="match status" value="1"/>
</dbReference>
<comment type="pathway">
    <text evidence="9">Isoprenoid biosynthesis; isopentenyl diphosphate biosynthesis via DXP pathway; isopentenyl diphosphate from 1-deoxy-D-xylulose 5-phosphate: step 3/6.</text>
</comment>
<dbReference type="InterPro" id="IPR013750">
    <property type="entry name" value="GHMP_kinase_C_dom"/>
</dbReference>
<dbReference type="SUPFAM" id="SSF55060">
    <property type="entry name" value="GHMP Kinase, C-terminal domain"/>
    <property type="match status" value="1"/>
</dbReference>
<gene>
    <name evidence="9 12" type="primary">ispE</name>
    <name evidence="12" type="ORF">AUR04nite_22850</name>
</gene>
<dbReference type="GO" id="GO:0016114">
    <property type="term" value="P:terpenoid biosynthetic process"/>
    <property type="evidence" value="ECO:0007669"/>
    <property type="project" value="UniProtKB-UniRule"/>
</dbReference>
<evidence type="ECO:0000259" key="10">
    <source>
        <dbReference type="Pfam" id="PF00288"/>
    </source>
</evidence>
<dbReference type="NCBIfam" id="TIGR00154">
    <property type="entry name" value="ispE"/>
    <property type="match status" value="1"/>
</dbReference>
<keyword evidence="7 9" id="KW-0067">ATP-binding</keyword>
<name>A0A4Y4DQ62_GLUUR</name>
<evidence type="ECO:0000256" key="9">
    <source>
        <dbReference type="HAMAP-Rule" id="MF_00061"/>
    </source>
</evidence>
<evidence type="ECO:0000313" key="12">
    <source>
        <dbReference type="EMBL" id="GED06753.1"/>
    </source>
</evidence>
<keyword evidence="6 9" id="KW-0418">Kinase</keyword>
<dbReference type="InterPro" id="IPR014721">
    <property type="entry name" value="Ribsml_uS5_D2-typ_fold_subgr"/>
</dbReference>
<evidence type="ECO:0000313" key="13">
    <source>
        <dbReference type="Proteomes" id="UP000316612"/>
    </source>
</evidence>
<evidence type="ECO:0000256" key="6">
    <source>
        <dbReference type="ARBA" id="ARBA00022777"/>
    </source>
</evidence>
<feature type="active site" evidence="9">
    <location>
        <position position="147"/>
    </location>
</feature>
<evidence type="ECO:0000256" key="5">
    <source>
        <dbReference type="ARBA" id="ARBA00022741"/>
    </source>
</evidence>
<keyword evidence="5 9" id="KW-0547">Nucleotide-binding</keyword>
<dbReference type="PRINTS" id="PR00958">
    <property type="entry name" value="HOMSERKINASE"/>
</dbReference>
<evidence type="ECO:0000256" key="7">
    <source>
        <dbReference type="ARBA" id="ARBA00022840"/>
    </source>
</evidence>
<dbReference type="SUPFAM" id="SSF54211">
    <property type="entry name" value="Ribosomal protein S5 domain 2-like"/>
    <property type="match status" value="1"/>
</dbReference>
<dbReference type="OrthoDB" id="3173073at2"/>
<feature type="active site" evidence="9">
    <location>
        <position position="13"/>
    </location>
</feature>
<comment type="catalytic activity">
    <reaction evidence="9">
        <text>4-CDP-2-C-methyl-D-erythritol + ATP = 4-CDP-2-C-methyl-D-erythritol 2-phosphate + ADP + H(+)</text>
        <dbReference type="Rhea" id="RHEA:18437"/>
        <dbReference type="ChEBI" id="CHEBI:15378"/>
        <dbReference type="ChEBI" id="CHEBI:30616"/>
        <dbReference type="ChEBI" id="CHEBI:57823"/>
        <dbReference type="ChEBI" id="CHEBI:57919"/>
        <dbReference type="ChEBI" id="CHEBI:456216"/>
        <dbReference type="EC" id="2.7.1.148"/>
    </reaction>
</comment>
<protein>
    <recommendedName>
        <fullName evidence="3 9">4-diphosphocytidyl-2-C-methyl-D-erythritol kinase</fullName>
        <shortName evidence="9">CMK</shortName>
        <ecNumber evidence="2 9">2.7.1.148</ecNumber>
    </recommendedName>
    <alternativeName>
        <fullName evidence="8 9">4-(cytidine-5'-diphospho)-2-C-methyl-D-erythritol kinase</fullName>
    </alternativeName>
</protein>
<proteinExistence type="inferred from homology"/>
<reference evidence="12 13" key="1">
    <citation type="submission" date="2019-06" db="EMBL/GenBank/DDBJ databases">
        <title>Whole genome shotgun sequence of Glutamicibacter uratoxydans NBRC 15515.</title>
        <authorList>
            <person name="Hosoyama A."/>
            <person name="Uohara A."/>
            <person name="Ohji S."/>
            <person name="Ichikawa N."/>
        </authorList>
    </citation>
    <scope>NUCLEOTIDE SEQUENCE [LARGE SCALE GENOMIC DNA]</scope>
    <source>
        <strain evidence="12 13">NBRC 15515</strain>
    </source>
</reference>
<evidence type="ECO:0000256" key="3">
    <source>
        <dbReference type="ARBA" id="ARBA00017473"/>
    </source>
</evidence>
<dbReference type="EMBL" id="BJNY01000012">
    <property type="protein sequence ID" value="GED06753.1"/>
    <property type="molecule type" value="Genomic_DNA"/>
</dbReference>
<dbReference type="NCBIfam" id="NF002870">
    <property type="entry name" value="PRK03188.1"/>
    <property type="match status" value="1"/>
</dbReference>
<feature type="binding site" evidence="9">
    <location>
        <begin position="105"/>
        <end position="115"/>
    </location>
    <ligand>
        <name>ATP</name>
        <dbReference type="ChEBI" id="CHEBI:30616"/>
    </ligand>
</feature>
<dbReference type="InterPro" id="IPR004424">
    <property type="entry name" value="IspE"/>
</dbReference>
<dbReference type="Gene3D" id="3.30.230.10">
    <property type="match status" value="1"/>
</dbReference>
<dbReference type="Proteomes" id="UP000316612">
    <property type="component" value="Unassembled WGS sequence"/>
</dbReference>
<feature type="domain" description="GHMP kinase N-terminal" evidence="10">
    <location>
        <begin position="77"/>
        <end position="155"/>
    </location>
</feature>
<dbReference type="GO" id="GO:0050515">
    <property type="term" value="F:4-(cytidine 5'-diphospho)-2-C-methyl-D-erythritol kinase activity"/>
    <property type="evidence" value="ECO:0007669"/>
    <property type="project" value="UniProtKB-UniRule"/>
</dbReference>
<feature type="domain" description="GHMP kinase C-terminal" evidence="11">
    <location>
        <begin position="216"/>
        <end position="288"/>
    </location>
</feature>
<dbReference type="Gene3D" id="3.30.70.890">
    <property type="entry name" value="GHMP kinase, C-terminal domain"/>
    <property type="match status" value="1"/>
</dbReference>
<dbReference type="GO" id="GO:0005524">
    <property type="term" value="F:ATP binding"/>
    <property type="evidence" value="ECO:0007669"/>
    <property type="project" value="UniProtKB-UniRule"/>
</dbReference>
<dbReference type="InterPro" id="IPR006204">
    <property type="entry name" value="GHMP_kinase_N_dom"/>
</dbReference>
<comment type="similarity">
    <text evidence="1 9">Belongs to the GHMP kinase family. IspE subfamily.</text>
</comment>
<dbReference type="UniPathway" id="UPA00056">
    <property type="reaction ID" value="UER00094"/>
</dbReference>
<evidence type="ECO:0000259" key="11">
    <source>
        <dbReference type="Pfam" id="PF08544"/>
    </source>
</evidence>
<comment type="function">
    <text evidence="9">Catalyzes the phosphorylation of the position 2 hydroxy group of 4-diphosphocytidyl-2C-methyl-D-erythritol.</text>
</comment>
<dbReference type="EC" id="2.7.1.148" evidence="2 9"/>
<evidence type="ECO:0000256" key="8">
    <source>
        <dbReference type="ARBA" id="ARBA00032554"/>
    </source>
</evidence>